<feature type="compositionally biased region" description="Acidic residues" evidence="1">
    <location>
        <begin position="273"/>
        <end position="283"/>
    </location>
</feature>
<feature type="compositionally biased region" description="Low complexity" evidence="1">
    <location>
        <begin position="174"/>
        <end position="185"/>
    </location>
</feature>
<evidence type="ECO:0000313" key="3">
    <source>
        <dbReference type="EMBL" id="CEM31750.1"/>
    </source>
</evidence>
<feature type="domain" description="DUF4211" evidence="2">
    <location>
        <begin position="498"/>
        <end position="575"/>
    </location>
</feature>
<evidence type="ECO:0000259" key="2">
    <source>
        <dbReference type="Pfam" id="PF13926"/>
    </source>
</evidence>
<feature type="compositionally biased region" description="Acidic residues" evidence="1">
    <location>
        <begin position="351"/>
        <end position="364"/>
    </location>
</feature>
<feature type="compositionally biased region" description="Basic residues" evidence="1">
    <location>
        <begin position="43"/>
        <end position="53"/>
    </location>
</feature>
<feature type="compositionally biased region" description="Basic and acidic residues" evidence="1">
    <location>
        <begin position="129"/>
        <end position="168"/>
    </location>
</feature>
<dbReference type="Pfam" id="PF13926">
    <property type="entry name" value="DUF4211"/>
    <property type="match status" value="1"/>
</dbReference>
<feature type="region of interest" description="Disordered" evidence="1">
    <location>
        <begin position="619"/>
        <end position="642"/>
    </location>
</feature>
<reference evidence="3" key="1">
    <citation type="submission" date="2014-11" db="EMBL/GenBank/DDBJ databases">
        <authorList>
            <person name="Otto D Thomas"/>
            <person name="Naeem Raeece"/>
        </authorList>
    </citation>
    <scope>NUCLEOTIDE SEQUENCE</scope>
</reference>
<evidence type="ECO:0000256" key="1">
    <source>
        <dbReference type="SAM" id="MobiDB-lite"/>
    </source>
</evidence>
<name>A0A0G4GNE5_9ALVE</name>
<organism evidence="3">
    <name type="scientific">Chromera velia CCMP2878</name>
    <dbReference type="NCBI Taxonomy" id="1169474"/>
    <lineage>
        <taxon>Eukaryota</taxon>
        <taxon>Sar</taxon>
        <taxon>Alveolata</taxon>
        <taxon>Colpodellida</taxon>
        <taxon>Chromeraceae</taxon>
        <taxon>Chromera</taxon>
    </lineage>
</organism>
<feature type="compositionally biased region" description="Acidic residues" evidence="1">
    <location>
        <begin position="186"/>
        <end position="202"/>
    </location>
</feature>
<feature type="compositionally biased region" description="Acidic residues" evidence="1">
    <location>
        <begin position="384"/>
        <end position="397"/>
    </location>
</feature>
<proteinExistence type="predicted"/>
<feature type="compositionally biased region" description="Basic and acidic residues" evidence="1">
    <location>
        <begin position="475"/>
        <end position="489"/>
    </location>
</feature>
<accession>A0A0G4GNE5</accession>
<gene>
    <name evidence="3" type="ORF">Cvel_22664</name>
</gene>
<dbReference type="VEuPathDB" id="CryptoDB:Cvel_22664"/>
<feature type="compositionally biased region" description="Acidic residues" evidence="1">
    <location>
        <begin position="619"/>
        <end position="634"/>
    </location>
</feature>
<feature type="compositionally biased region" description="Low complexity" evidence="1">
    <location>
        <begin position="317"/>
        <end position="329"/>
    </location>
</feature>
<dbReference type="EMBL" id="CDMZ01001383">
    <property type="protein sequence ID" value="CEM31750.1"/>
    <property type="molecule type" value="Genomic_DNA"/>
</dbReference>
<feature type="region of interest" description="Disordered" evidence="1">
    <location>
        <begin position="1"/>
        <end position="400"/>
    </location>
</feature>
<dbReference type="AlphaFoldDB" id="A0A0G4GNE5"/>
<protein>
    <recommendedName>
        <fullName evidence="2">DUF4211 domain-containing protein</fullName>
    </recommendedName>
</protein>
<feature type="region of interest" description="Disordered" evidence="1">
    <location>
        <begin position="461"/>
        <end position="489"/>
    </location>
</feature>
<feature type="compositionally biased region" description="Basic and acidic residues" evidence="1">
    <location>
        <begin position="241"/>
        <end position="252"/>
    </location>
</feature>
<sequence>MGKLKKRPLSDSESEEADPPPKRKGRLIRNDSDDSDSDNVQKIPKRGGKQRRLIRPDSDEDEQDSSAKKQKPLGRNSRLANSAAAAAAAAAVQSSGRGKKRNAGQAAASKPHQQSAVDRRATGVSAVSRPEKPSENLKTEPLSRAERLARLANQKKEDDQRRRERQLGIDHNVVSVDSDSDGGSSSDEDEEEFDEEEEDSEEEERRKRKRRQGRQMREQMSTRSHRGGPGGGASKMLAFRGDVEAWDREKRRGGQRGGLEDDELSSGDSFLAADDEIEMASDYEEPKKKKKKTKKRERDDKENSVGVRKGKQKDQNASSSSSSAAASGSKAKEGKGKGKKGRLRWRSEISSSEEDEDEDEDSEGGEGSSSENDDSDSDGRDSDSESSSEDESDDEGPVNEVLLRRRFMEGKIGGELEGSADSLSTGHAFKRYVEFLALCLLSPTLSYPVKEKDLKILSDEAPAGRGSAGKGKGAKAKDKKAEGKGKGEEPFAGGESWGYYQAAIRRIENALKIKSSSQIEGNWPKPFKEVLEHFPTLQCKDDTGMYKGHTCQACNRRQTTQTRLALMGNPFDSKALWNGDLHSYMKARGYKWLVKEAFPDYIDPTTCRSETHEIVVEDEVMSSDSETDEDEMSEEEKPGGGARLATTPTMLKFVRDRFGSRPPKRRCVAVSEFKMDVRKVFKVPKLEQIYSLYRKYCRKVKVKSRFVGTLCGQRAEGFHIIQHWKAELVDSIYSELSGLEAEVLKNPLQAAKTIRSNKYFLEEWLESYEQLLDQEPIEYKRNRRRSNDFEM</sequence>
<dbReference type="InterPro" id="IPR025451">
    <property type="entry name" value="DUF4211"/>
</dbReference>